<feature type="domain" description="Nuclear condensin complex subunit 3 C-terminal" evidence="9">
    <location>
        <begin position="713"/>
        <end position="986"/>
    </location>
</feature>
<keyword evidence="5" id="KW-0498">Mitosis</keyword>
<dbReference type="GO" id="GO:0007076">
    <property type="term" value="P:mitotic chromosome condensation"/>
    <property type="evidence" value="ECO:0007669"/>
    <property type="project" value="InterPro"/>
</dbReference>
<keyword evidence="6" id="KW-0226">DNA condensation</keyword>
<gene>
    <name evidence="10" type="ORF">ANCCAN_01799</name>
</gene>
<evidence type="ECO:0000256" key="1">
    <source>
        <dbReference type="ARBA" id="ARBA00004286"/>
    </source>
</evidence>
<organism evidence="10 11">
    <name type="scientific">Ancylostoma caninum</name>
    <name type="common">Dog hookworm</name>
    <dbReference type="NCBI Taxonomy" id="29170"/>
    <lineage>
        <taxon>Eukaryota</taxon>
        <taxon>Metazoa</taxon>
        <taxon>Ecdysozoa</taxon>
        <taxon>Nematoda</taxon>
        <taxon>Chromadorea</taxon>
        <taxon>Rhabditida</taxon>
        <taxon>Rhabditina</taxon>
        <taxon>Rhabditomorpha</taxon>
        <taxon>Strongyloidea</taxon>
        <taxon>Ancylostomatidae</taxon>
        <taxon>Ancylostomatinae</taxon>
        <taxon>Ancylostoma</taxon>
    </lineage>
</organism>
<evidence type="ECO:0000256" key="4">
    <source>
        <dbReference type="ARBA" id="ARBA00022618"/>
    </source>
</evidence>
<dbReference type="InterPro" id="IPR016024">
    <property type="entry name" value="ARM-type_fold"/>
</dbReference>
<dbReference type="EMBL" id="JOJR01000009">
    <property type="protein sequence ID" value="RCN52011.1"/>
    <property type="molecule type" value="Genomic_DNA"/>
</dbReference>
<proteinExistence type="inferred from homology"/>
<accession>A0A368H5Y4</accession>
<evidence type="ECO:0000256" key="3">
    <source>
        <dbReference type="ARBA" id="ARBA00022454"/>
    </source>
</evidence>
<dbReference type="InterPro" id="IPR011989">
    <property type="entry name" value="ARM-like"/>
</dbReference>
<dbReference type="Gene3D" id="1.25.10.10">
    <property type="entry name" value="Leucine-rich Repeat Variant"/>
    <property type="match status" value="1"/>
</dbReference>
<dbReference type="Pfam" id="PF12719">
    <property type="entry name" value="Cnd3"/>
    <property type="match status" value="1"/>
</dbReference>
<evidence type="ECO:0000259" key="9">
    <source>
        <dbReference type="Pfam" id="PF12719"/>
    </source>
</evidence>
<keyword evidence="3" id="KW-0158">Chromosome</keyword>
<dbReference type="STRING" id="29170.A0A368H5Y4"/>
<keyword evidence="11" id="KW-1185">Reference proteome</keyword>
<feature type="region of interest" description="Disordered" evidence="8">
    <location>
        <begin position="681"/>
        <end position="700"/>
    </location>
</feature>
<reference evidence="10 11" key="1">
    <citation type="submission" date="2014-10" db="EMBL/GenBank/DDBJ databases">
        <title>Draft genome of the hookworm Ancylostoma caninum.</title>
        <authorList>
            <person name="Mitreva M."/>
        </authorList>
    </citation>
    <scope>NUCLEOTIDE SEQUENCE [LARGE SCALE GENOMIC DNA]</scope>
    <source>
        <strain evidence="10 11">Baltimore</strain>
    </source>
</reference>
<dbReference type="InterPro" id="IPR027165">
    <property type="entry name" value="CND3"/>
</dbReference>
<evidence type="ECO:0000256" key="7">
    <source>
        <dbReference type="ARBA" id="ARBA00023306"/>
    </source>
</evidence>
<feature type="region of interest" description="Disordered" evidence="8">
    <location>
        <begin position="1"/>
        <end position="57"/>
    </location>
</feature>
<dbReference type="GO" id="GO:0000796">
    <property type="term" value="C:condensin complex"/>
    <property type="evidence" value="ECO:0007669"/>
    <property type="project" value="InterPro"/>
</dbReference>
<comment type="subcellular location">
    <subcellularLocation>
        <location evidence="1">Chromosome</location>
    </subcellularLocation>
</comment>
<dbReference type="OrthoDB" id="5874409at2759"/>
<keyword evidence="7" id="KW-0131">Cell cycle</keyword>
<feature type="compositionally biased region" description="Low complexity" evidence="8">
    <location>
        <begin position="1142"/>
        <end position="1153"/>
    </location>
</feature>
<evidence type="ECO:0000313" key="10">
    <source>
        <dbReference type="EMBL" id="RCN52011.1"/>
    </source>
</evidence>
<dbReference type="Proteomes" id="UP000252519">
    <property type="component" value="Unassembled WGS sequence"/>
</dbReference>
<sequence length="1180" mass="132406">MGRRRARKASPIPEERPSPSVSPELGFQDEICNERSNDTRTTSAASSRASSVKKRGPRITLNKDESNIIAYLEEKITDAFHTVYTTSCGSAGEHYAFEMLQAAYNKVEEQNTAAKPKFKTIFFEKIQYRLCFMVEALTSFDSRLRVLRFLARFSLNQWRKGIPDFIDFAVKFCEELSCCEDAVVRQNICTFTGFLLGEGRGQDVIGTARVLSVPIRQNLYSILLDRQLDKSGAVRREVIVSLAVIQDDEIPNDFPEALERSPKDVILMGLRDSVADCRLTAAYAINVVVPEHADFLIEIASSDPVPNVRAAAIRQLAKLPLTFFTEQQRMDLLRGVIFEDERKLLSSVAFACYLYLTKLLCLLSSFTSTRIVATTARIGVFSATVQDVVHDILISEWLSFIHRQQERRKRRRAQCVAIGGSVTYIKEEIDESAIMNLSQNLRDMKTDHGYGSAAQGLLTVLDFCDDPEAEQLARSSLFVVFDVIREKLQLEHSHLTHFVSSLVNDNTFPEVLSTHNYGTLLDRSLSGTDQAQYAFFWRTLIEYCSKRAEDEVDLRECIHMLAPPLTEMCGLVQKLKTSYEPSTDIYCCDEGAAQICDIHQVAILHLLGILRHLDHTDHMGMTEWRCLLLLLLRDRVWSKEITDCAMVDLAEFFFDEKPEQFLATLYDVIAEAIVADSSHSFAKENNGPTTSPPKKPRRSLDLRQEDDYTKRFCMQITHSMLRTGTFSKFSAILQKVYNDIISACLTSPGTQMRIWALEAAGILGTLDLDIARSVLSGAMEALRSDEELLKMSVIDVVTDLIAVYGCTDVFIWCHDGAGDSESGPIFINELIDIVTSKTTGPLLCLKACECLAKIVLLESLSSDEHYLVEALVALILRMFHSLTFKLPNVKNCLERFFAMYAAVTLKCIVYDFRKNQLLIVAAFHELMSQIRNASEDDFILRIDIAAALNLIVGSTTKALLKNAPDKKDGSVQPNFMREVLEYAVEHRNDTCALLYWETAAALDLDEFPLDDLKQTQQTVADNYEVVTAIATAKNKITSEIQRLMRNVEHAMSTYSARAAAEAEGDDRLTELREKFAHTPGRGRRRTPKSSNSTPVRLSRISTARRKKSSSSVKKSTQQLLDGQTTPSPPSVTNSLITPAQSRTMTPVTRTRPVLARSAKAAAGHNTRRWLFGSNDEGDSS</sequence>
<dbReference type="GO" id="GO:0051301">
    <property type="term" value="P:cell division"/>
    <property type="evidence" value="ECO:0007669"/>
    <property type="project" value="UniProtKB-KW"/>
</dbReference>
<feature type="region of interest" description="Disordered" evidence="8">
    <location>
        <begin position="1074"/>
        <end position="1180"/>
    </location>
</feature>
<evidence type="ECO:0000313" key="11">
    <source>
        <dbReference type="Proteomes" id="UP000252519"/>
    </source>
</evidence>
<dbReference type="PANTHER" id="PTHR14418:SF5">
    <property type="entry name" value="CONDENSIN COMPLEX SUBUNIT 3"/>
    <property type="match status" value="1"/>
</dbReference>
<dbReference type="GO" id="GO:0005737">
    <property type="term" value="C:cytoplasm"/>
    <property type="evidence" value="ECO:0007669"/>
    <property type="project" value="TreeGrafter"/>
</dbReference>
<comment type="caution">
    <text evidence="10">The sequence shown here is derived from an EMBL/GenBank/DDBJ whole genome shotgun (WGS) entry which is preliminary data.</text>
</comment>
<evidence type="ECO:0000256" key="6">
    <source>
        <dbReference type="ARBA" id="ARBA00023067"/>
    </source>
</evidence>
<dbReference type="PANTHER" id="PTHR14418">
    <property type="entry name" value="CONDENSIN COMPLEX SUBUNIT 3-RELATED"/>
    <property type="match status" value="1"/>
</dbReference>
<dbReference type="GO" id="GO:0000793">
    <property type="term" value="C:condensed chromosome"/>
    <property type="evidence" value="ECO:0007669"/>
    <property type="project" value="TreeGrafter"/>
</dbReference>
<protein>
    <submittedName>
        <fullName evidence="10">HEAT repeat protein</fullName>
    </submittedName>
</protein>
<name>A0A368H5Y4_ANCCA</name>
<dbReference type="AlphaFoldDB" id="A0A368H5Y4"/>
<keyword evidence="4" id="KW-0132">Cell division</keyword>
<evidence type="ECO:0000256" key="2">
    <source>
        <dbReference type="ARBA" id="ARBA00006533"/>
    </source>
</evidence>
<dbReference type="InterPro" id="IPR025977">
    <property type="entry name" value="Cnd3_C"/>
</dbReference>
<evidence type="ECO:0000256" key="8">
    <source>
        <dbReference type="SAM" id="MobiDB-lite"/>
    </source>
</evidence>
<feature type="compositionally biased region" description="Polar residues" evidence="8">
    <location>
        <begin position="1116"/>
        <end position="1141"/>
    </location>
</feature>
<evidence type="ECO:0000256" key="5">
    <source>
        <dbReference type="ARBA" id="ARBA00022776"/>
    </source>
</evidence>
<comment type="similarity">
    <text evidence="2">Belongs to the CND3 (condensin subunit 3) family.</text>
</comment>
<feature type="compositionally biased region" description="Low complexity" evidence="8">
    <location>
        <begin position="39"/>
        <end position="50"/>
    </location>
</feature>
<dbReference type="SUPFAM" id="SSF48371">
    <property type="entry name" value="ARM repeat"/>
    <property type="match status" value="1"/>
</dbReference>